<dbReference type="SUPFAM" id="SSF53335">
    <property type="entry name" value="S-adenosyl-L-methionine-dependent methyltransferases"/>
    <property type="match status" value="1"/>
</dbReference>
<dbReference type="RefSeq" id="WP_105354362.1">
    <property type="nucleotide sequence ID" value="NZ_PUIA01000038.1"/>
</dbReference>
<organism evidence="1 2">
    <name type="scientific">Blastopirellula marina</name>
    <dbReference type="NCBI Taxonomy" id="124"/>
    <lineage>
        <taxon>Bacteria</taxon>
        <taxon>Pseudomonadati</taxon>
        <taxon>Planctomycetota</taxon>
        <taxon>Planctomycetia</taxon>
        <taxon>Pirellulales</taxon>
        <taxon>Pirellulaceae</taxon>
        <taxon>Blastopirellula</taxon>
    </lineage>
</organism>
<reference evidence="1 2" key="1">
    <citation type="submission" date="2018-02" db="EMBL/GenBank/DDBJ databases">
        <title>Comparative genomes isolates from brazilian mangrove.</title>
        <authorList>
            <person name="Araujo J.E."/>
            <person name="Taketani R.G."/>
            <person name="Silva M.C.P."/>
            <person name="Loureco M.V."/>
            <person name="Andreote F.D."/>
        </authorList>
    </citation>
    <scope>NUCLEOTIDE SEQUENCE [LARGE SCALE GENOMIC DNA]</scope>
    <source>
        <strain evidence="1 2">HEX-2 MGV</strain>
    </source>
</reference>
<comment type="caution">
    <text evidence="1">The sequence shown here is derived from an EMBL/GenBank/DDBJ whole genome shotgun (WGS) entry which is preliminary data.</text>
</comment>
<dbReference type="GO" id="GO:0008168">
    <property type="term" value="F:methyltransferase activity"/>
    <property type="evidence" value="ECO:0007669"/>
    <property type="project" value="UniProtKB-KW"/>
</dbReference>
<protein>
    <submittedName>
        <fullName evidence="1">Class I SAM-dependent methyltransferase</fullName>
    </submittedName>
</protein>
<dbReference type="Pfam" id="PF13489">
    <property type="entry name" value="Methyltransf_23"/>
    <property type="match status" value="1"/>
</dbReference>
<dbReference type="EMBL" id="PUIA01000038">
    <property type="protein sequence ID" value="PQO30560.1"/>
    <property type="molecule type" value="Genomic_DNA"/>
</dbReference>
<accession>A0A2S8FEP7</accession>
<dbReference type="Gene3D" id="3.40.50.150">
    <property type="entry name" value="Vaccinia Virus protein VP39"/>
    <property type="match status" value="1"/>
</dbReference>
<dbReference type="GO" id="GO:0032259">
    <property type="term" value="P:methylation"/>
    <property type="evidence" value="ECO:0007669"/>
    <property type="project" value="UniProtKB-KW"/>
</dbReference>
<dbReference type="OrthoDB" id="8936324at2"/>
<dbReference type="AlphaFoldDB" id="A0A2S8FEP7"/>
<evidence type="ECO:0000313" key="2">
    <source>
        <dbReference type="Proteomes" id="UP000240009"/>
    </source>
</evidence>
<sequence>MSLIIGQLIWIESLLSAVVVGKITNGHPISRHRSGTDMVSSPIAFHTVDAFPAWKRAENRLRELIDTYRPTSILEIGSGANPTLPVEYVREAPFTYTTNDISAEELSKADPAYETLQLDACQEGIPENVHGAYDLIYSRMVNEHVQNGKQYYENIFSMLKPGGVTAHCFSTLYALPFLVNWLMPEFVSERILAVMEPRDKHQHDKFRAYYSWSRGPSMSMVRRFESIGYQVLKYDGFFGHSYYRKRLPWIDSLEKTKARFLSKYPISALTSYAFIVLQKPE</sequence>
<proteinExistence type="predicted"/>
<dbReference type="InterPro" id="IPR029063">
    <property type="entry name" value="SAM-dependent_MTases_sf"/>
</dbReference>
<keyword evidence="1" id="KW-0489">Methyltransferase</keyword>
<name>A0A2S8FEP7_9BACT</name>
<dbReference type="Proteomes" id="UP000240009">
    <property type="component" value="Unassembled WGS sequence"/>
</dbReference>
<keyword evidence="1" id="KW-0808">Transferase</keyword>
<gene>
    <name evidence="1" type="ORF">C5Y96_13900</name>
</gene>
<evidence type="ECO:0000313" key="1">
    <source>
        <dbReference type="EMBL" id="PQO30560.1"/>
    </source>
</evidence>